<dbReference type="Pfam" id="PF16371">
    <property type="entry name" value="MetallophosN"/>
    <property type="match status" value="1"/>
</dbReference>
<feature type="domain" description="Calcineurin-like phosphoesterase C-terminal" evidence="2">
    <location>
        <begin position="367"/>
        <end position="547"/>
    </location>
</feature>
<dbReference type="Pfam" id="PF00149">
    <property type="entry name" value="Metallophos"/>
    <property type="match status" value="1"/>
</dbReference>
<dbReference type="PANTHER" id="PTHR43143:SF6">
    <property type="entry name" value="BLL3016 PROTEIN"/>
    <property type="match status" value="1"/>
</dbReference>
<reference evidence="4" key="1">
    <citation type="submission" date="2022-05" db="EMBL/GenBank/DDBJ databases">
        <authorList>
            <person name="Pankratov T."/>
        </authorList>
    </citation>
    <scope>NUCLEOTIDE SEQUENCE</scope>
    <source>
        <strain evidence="4">BP6-180914</strain>
    </source>
</reference>
<dbReference type="SUPFAM" id="SSF56300">
    <property type="entry name" value="Metallo-dependent phosphatases"/>
    <property type="match status" value="1"/>
</dbReference>
<gene>
    <name evidence="4" type="ORF">M8523_05575</name>
</gene>
<organism evidence="4 5">
    <name type="scientific">Lichenifustis flavocetrariae</name>
    <dbReference type="NCBI Taxonomy" id="2949735"/>
    <lineage>
        <taxon>Bacteria</taxon>
        <taxon>Pseudomonadati</taxon>
        <taxon>Pseudomonadota</taxon>
        <taxon>Alphaproteobacteria</taxon>
        <taxon>Hyphomicrobiales</taxon>
        <taxon>Lichenihabitantaceae</taxon>
        <taxon>Lichenifustis</taxon>
    </lineage>
</organism>
<dbReference type="InterPro" id="IPR051918">
    <property type="entry name" value="STPP_CPPED1"/>
</dbReference>
<proteinExistence type="predicted"/>
<dbReference type="PROSITE" id="PS51318">
    <property type="entry name" value="TAT"/>
    <property type="match status" value="1"/>
</dbReference>
<protein>
    <submittedName>
        <fullName evidence="4">Calcineurin-like phosphoesterase C-terminal domain-containing protein</fullName>
    </submittedName>
</protein>
<comment type="caution">
    <text evidence="4">The sequence shown here is derived from an EMBL/GenBank/DDBJ whole genome shotgun (WGS) entry which is preliminary data.</text>
</comment>
<dbReference type="InterPro" id="IPR029052">
    <property type="entry name" value="Metallo-depent_PP-like"/>
</dbReference>
<keyword evidence="5" id="KW-1185">Reference proteome</keyword>
<dbReference type="RefSeq" id="WP_282583858.1">
    <property type="nucleotide sequence ID" value="NZ_JAMOIM010000003.1"/>
</dbReference>
<dbReference type="Proteomes" id="UP001165667">
    <property type="component" value="Unassembled WGS sequence"/>
</dbReference>
<dbReference type="Gene3D" id="3.60.21.10">
    <property type="match status" value="1"/>
</dbReference>
<dbReference type="GO" id="GO:0016787">
    <property type="term" value="F:hydrolase activity"/>
    <property type="evidence" value="ECO:0007669"/>
    <property type="project" value="InterPro"/>
</dbReference>
<evidence type="ECO:0000259" key="2">
    <source>
        <dbReference type="Pfam" id="PF16370"/>
    </source>
</evidence>
<dbReference type="InterPro" id="IPR032288">
    <property type="entry name" value="Metallophos_C"/>
</dbReference>
<dbReference type="InterPro" id="IPR004843">
    <property type="entry name" value="Calcineurin-like_PHP"/>
</dbReference>
<dbReference type="EMBL" id="JAMOIM010000003">
    <property type="protein sequence ID" value="MCW6507488.1"/>
    <property type="molecule type" value="Genomic_DNA"/>
</dbReference>
<dbReference type="Pfam" id="PF16370">
    <property type="entry name" value="MetallophosC"/>
    <property type="match status" value="1"/>
</dbReference>
<dbReference type="InterPro" id="IPR032285">
    <property type="entry name" value="Metallophos_N"/>
</dbReference>
<dbReference type="PANTHER" id="PTHR43143">
    <property type="entry name" value="METALLOPHOSPHOESTERASE, CALCINEURIN SUPERFAMILY"/>
    <property type="match status" value="1"/>
</dbReference>
<dbReference type="AlphaFoldDB" id="A0AA42CHF2"/>
<name>A0AA42CHF2_9HYPH</name>
<evidence type="ECO:0000313" key="5">
    <source>
        <dbReference type="Proteomes" id="UP001165667"/>
    </source>
</evidence>
<evidence type="ECO:0000313" key="4">
    <source>
        <dbReference type="EMBL" id="MCW6507488.1"/>
    </source>
</evidence>
<dbReference type="InterPro" id="IPR006311">
    <property type="entry name" value="TAT_signal"/>
</dbReference>
<feature type="domain" description="Calcineurin-like phosphoesterase" evidence="1">
    <location>
        <begin position="186"/>
        <end position="346"/>
    </location>
</feature>
<feature type="domain" description="Calcineurin-like phosphoesterase N-terminal" evidence="3">
    <location>
        <begin position="54"/>
        <end position="113"/>
    </location>
</feature>
<accession>A0AA42CHF2</accession>
<evidence type="ECO:0000259" key="3">
    <source>
        <dbReference type="Pfam" id="PF16371"/>
    </source>
</evidence>
<sequence length="559" mass="61188">MPDTQVKVTRRDMLLAAAASGIAAALPEGAAQAAADAPTVAAGLVFETEAGVRKGVPGVLVSNGRDVTVTDGDGRYTLPVSDETVVFVIKPAGFMTPVDPVTQLPRFYYIHQPQGSPASLNLTFEGIAPTGPLPSSIDFELHRQDEPKAFEVVLFTDPQPESDAEVDFIREDVVEALSGTSAKFGLTSGDIMFDDLSLYDRLTRIIGTIGIPWYNVGGNHDFNFEAPGRRYSRETFKRVFGPPNHAFAYADAVFLMLDDVEYLGPDPDRPKGKAPYFGKLEPDTLTFVRNVLAHVSDDKLIVIVLHIPLKNDLDATPENNLTNRADLFQLFEGRRFTLSLSGHTHTTEHHYFAQADGWPSPVPHHHHVMTAVSGSWWSGPYDHRGVAVADSRDGTPNGFHILSVDGNSYKTRFVPAKEPNARQVRLSFESHFHGGVKEVMRDFRLGQLIQSPVQRAAVGSTTLVANVFDGGPKTQVTLRIGSGEPIPMTRNRRPDPFVEDVFDRNEAVKKPWIKAEPSTHVWTARLPATLPAGTHRLTVTALTEYGDTVRGTTALEIVG</sequence>
<evidence type="ECO:0000259" key="1">
    <source>
        <dbReference type="Pfam" id="PF00149"/>
    </source>
</evidence>